<accession>A0A834W4Z7</accession>
<dbReference type="OrthoDB" id="1737737at2759"/>
<feature type="compositionally biased region" description="Polar residues" evidence="1">
    <location>
        <begin position="1"/>
        <end position="10"/>
    </location>
</feature>
<sequence>MENPSNNDPSTDVDAGGGGDSPPLATKVYFKGEKVVAYHGLRIYEAKAGINFLPSHFT</sequence>
<name>A0A834W4Z7_9FABA</name>
<evidence type="ECO:0000313" key="3">
    <source>
        <dbReference type="Proteomes" id="UP000634136"/>
    </source>
</evidence>
<reference evidence="2" key="1">
    <citation type="submission" date="2020-09" db="EMBL/GenBank/DDBJ databases">
        <title>Genome-Enabled Discovery of Anthraquinone Biosynthesis in Senna tora.</title>
        <authorList>
            <person name="Kang S.-H."/>
            <person name="Pandey R.P."/>
            <person name="Lee C.-M."/>
            <person name="Sim J.-S."/>
            <person name="Jeong J.-T."/>
            <person name="Choi B.-S."/>
            <person name="Jung M."/>
            <person name="Ginzburg D."/>
            <person name="Zhao K."/>
            <person name="Won S.Y."/>
            <person name="Oh T.-J."/>
            <person name="Yu Y."/>
            <person name="Kim N.-H."/>
            <person name="Lee O.R."/>
            <person name="Lee T.-H."/>
            <person name="Bashyal P."/>
            <person name="Kim T.-S."/>
            <person name="Lee W.-H."/>
            <person name="Kawkins C."/>
            <person name="Kim C.-K."/>
            <person name="Kim J.S."/>
            <person name="Ahn B.O."/>
            <person name="Rhee S.Y."/>
            <person name="Sohng J.K."/>
        </authorList>
    </citation>
    <scope>NUCLEOTIDE SEQUENCE</scope>
    <source>
        <tissue evidence="2">Leaf</tissue>
    </source>
</reference>
<evidence type="ECO:0000256" key="1">
    <source>
        <dbReference type="SAM" id="MobiDB-lite"/>
    </source>
</evidence>
<feature type="region of interest" description="Disordered" evidence="1">
    <location>
        <begin position="1"/>
        <end position="22"/>
    </location>
</feature>
<evidence type="ECO:0000313" key="2">
    <source>
        <dbReference type="EMBL" id="KAF7809870.1"/>
    </source>
</evidence>
<dbReference type="EMBL" id="JAAIUW010000011">
    <property type="protein sequence ID" value="KAF7809870.1"/>
    <property type="molecule type" value="Genomic_DNA"/>
</dbReference>
<dbReference type="AlphaFoldDB" id="A0A834W4Z7"/>
<comment type="caution">
    <text evidence="2">The sequence shown here is derived from an EMBL/GenBank/DDBJ whole genome shotgun (WGS) entry which is preliminary data.</text>
</comment>
<proteinExistence type="predicted"/>
<keyword evidence="3" id="KW-1185">Reference proteome</keyword>
<dbReference type="Proteomes" id="UP000634136">
    <property type="component" value="Unassembled WGS sequence"/>
</dbReference>
<protein>
    <submittedName>
        <fullName evidence="2">Protein MRG1 isoform X2</fullName>
    </submittedName>
</protein>
<gene>
    <name evidence="2" type="ORF">G2W53_036613</name>
</gene>
<organism evidence="2 3">
    <name type="scientific">Senna tora</name>
    <dbReference type="NCBI Taxonomy" id="362788"/>
    <lineage>
        <taxon>Eukaryota</taxon>
        <taxon>Viridiplantae</taxon>
        <taxon>Streptophyta</taxon>
        <taxon>Embryophyta</taxon>
        <taxon>Tracheophyta</taxon>
        <taxon>Spermatophyta</taxon>
        <taxon>Magnoliopsida</taxon>
        <taxon>eudicotyledons</taxon>
        <taxon>Gunneridae</taxon>
        <taxon>Pentapetalae</taxon>
        <taxon>rosids</taxon>
        <taxon>fabids</taxon>
        <taxon>Fabales</taxon>
        <taxon>Fabaceae</taxon>
        <taxon>Caesalpinioideae</taxon>
        <taxon>Cassia clade</taxon>
        <taxon>Senna</taxon>
    </lineage>
</organism>